<dbReference type="AlphaFoldDB" id="A0A060M2A4"/>
<dbReference type="EMBL" id="CP003923">
    <property type="protein sequence ID" value="AIC96155.1"/>
    <property type="molecule type" value="Genomic_DNA"/>
</dbReference>
<name>A0A060M2A4_9BACI</name>
<dbReference type="eggNOG" id="COG0395">
    <property type="taxonomic scope" value="Bacteria"/>
</dbReference>
<protein>
    <submittedName>
        <fullName evidence="9">L-arabinose transport system permease protein AraQ</fullName>
    </submittedName>
</protein>
<dbReference type="STRING" id="1246626.BleG1_3608"/>
<dbReference type="KEGG" id="ble:BleG1_3608"/>
<keyword evidence="3" id="KW-1003">Cell membrane</keyword>
<feature type="transmembrane region" description="Helical" evidence="7">
    <location>
        <begin position="77"/>
        <end position="98"/>
    </location>
</feature>
<keyword evidence="6 7" id="KW-0472">Membrane</keyword>
<sequence>MKEVGQKKLPKIFLYLFLIVSSLVSLFPFYWMFVIGSNSTTSVNQFPPAMIPGTQFFENARNVFERIDFFGSMFNSFIISGTVTLSVLFFCSLAGFAFAKLNFEGKNMLFVFLLATMMIPPQLGLIPSFMIISQLGWIDTLQAVIVPAMVSAFGVFWMRQYISSAIPDELLEAARMDGCSTFRTYWNIVLPTVKPGLATLGIVTFMNTWNDFLWPLVVLKDQSVHTIQIALRTLNDVFYTDYSMILAGTFMATVPILIVFLLFSRYFIAGLTEGAVKN</sequence>
<dbReference type="HOGENOM" id="CLU_016047_1_1_9"/>
<dbReference type="OrthoDB" id="9771544at2"/>
<dbReference type="InterPro" id="IPR035906">
    <property type="entry name" value="MetI-like_sf"/>
</dbReference>
<evidence type="ECO:0000256" key="3">
    <source>
        <dbReference type="ARBA" id="ARBA00022475"/>
    </source>
</evidence>
<feature type="transmembrane region" description="Helical" evidence="7">
    <location>
        <begin position="185"/>
        <end position="206"/>
    </location>
</feature>
<keyword evidence="5 7" id="KW-1133">Transmembrane helix</keyword>
<dbReference type="Pfam" id="PF00528">
    <property type="entry name" value="BPD_transp_1"/>
    <property type="match status" value="1"/>
</dbReference>
<dbReference type="CDD" id="cd06261">
    <property type="entry name" value="TM_PBP2"/>
    <property type="match status" value="1"/>
</dbReference>
<dbReference type="PATRIC" id="fig|1246626.3.peg.3598"/>
<gene>
    <name evidence="9" type="ORF">BleG1_3608</name>
</gene>
<evidence type="ECO:0000313" key="10">
    <source>
        <dbReference type="Proteomes" id="UP000027142"/>
    </source>
</evidence>
<dbReference type="Gene3D" id="1.10.3720.10">
    <property type="entry name" value="MetI-like"/>
    <property type="match status" value="1"/>
</dbReference>
<dbReference type="GO" id="GO:0005886">
    <property type="term" value="C:plasma membrane"/>
    <property type="evidence" value="ECO:0007669"/>
    <property type="project" value="UniProtKB-SubCell"/>
</dbReference>
<evidence type="ECO:0000256" key="7">
    <source>
        <dbReference type="RuleBase" id="RU363032"/>
    </source>
</evidence>
<dbReference type="PROSITE" id="PS50928">
    <property type="entry name" value="ABC_TM1"/>
    <property type="match status" value="1"/>
</dbReference>
<dbReference type="InterPro" id="IPR000515">
    <property type="entry name" value="MetI-like"/>
</dbReference>
<dbReference type="SUPFAM" id="SSF161098">
    <property type="entry name" value="MetI-like"/>
    <property type="match status" value="1"/>
</dbReference>
<keyword evidence="2 7" id="KW-0813">Transport</keyword>
<dbReference type="PANTHER" id="PTHR43744">
    <property type="entry name" value="ABC TRANSPORTER PERMEASE PROTEIN MG189-RELATED-RELATED"/>
    <property type="match status" value="1"/>
</dbReference>
<reference evidence="9 10" key="1">
    <citation type="journal article" date="2014" name="Gene">
        <title>A comparative genomic analysis of the alkalitolerant soil bacterium Bacillus lehensis G1.</title>
        <authorList>
            <person name="Noor Y.M."/>
            <person name="Samsulrizal N.H."/>
            <person name="Jema'on N.A."/>
            <person name="Low K.O."/>
            <person name="Ramli A.N."/>
            <person name="Alias N.I."/>
            <person name="Damis S.I."/>
            <person name="Fuzi S.F."/>
            <person name="Isa M.N."/>
            <person name="Murad A.M."/>
            <person name="Raih M.F."/>
            <person name="Bakar F.D."/>
            <person name="Najimudin N."/>
            <person name="Mahadi N.M."/>
            <person name="Illias R.M."/>
        </authorList>
    </citation>
    <scope>NUCLEOTIDE SEQUENCE [LARGE SCALE GENOMIC DNA]</scope>
    <source>
        <strain evidence="9 10">G1</strain>
    </source>
</reference>
<feature type="domain" description="ABC transmembrane type-1" evidence="8">
    <location>
        <begin position="73"/>
        <end position="263"/>
    </location>
</feature>
<comment type="subcellular location">
    <subcellularLocation>
        <location evidence="1 7">Cell membrane</location>
        <topology evidence="1 7">Multi-pass membrane protein</topology>
    </subcellularLocation>
</comment>
<feature type="transmembrane region" description="Helical" evidence="7">
    <location>
        <begin position="242"/>
        <end position="263"/>
    </location>
</feature>
<organism evidence="9 10">
    <name type="scientific">Shouchella lehensis G1</name>
    <dbReference type="NCBI Taxonomy" id="1246626"/>
    <lineage>
        <taxon>Bacteria</taxon>
        <taxon>Bacillati</taxon>
        <taxon>Bacillota</taxon>
        <taxon>Bacilli</taxon>
        <taxon>Bacillales</taxon>
        <taxon>Bacillaceae</taxon>
        <taxon>Shouchella</taxon>
    </lineage>
</organism>
<feature type="transmembrane region" description="Helical" evidence="7">
    <location>
        <begin position="12"/>
        <end position="33"/>
    </location>
</feature>
<evidence type="ECO:0000256" key="2">
    <source>
        <dbReference type="ARBA" id="ARBA00022448"/>
    </source>
</evidence>
<dbReference type="PANTHER" id="PTHR43744:SF12">
    <property type="entry name" value="ABC TRANSPORTER PERMEASE PROTEIN MG189-RELATED"/>
    <property type="match status" value="1"/>
</dbReference>
<accession>A0A060M2A4</accession>
<feature type="transmembrane region" description="Helical" evidence="7">
    <location>
        <begin position="110"/>
        <end position="131"/>
    </location>
</feature>
<dbReference type="RefSeq" id="WP_038483823.1">
    <property type="nucleotide sequence ID" value="NZ_CP003923.1"/>
</dbReference>
<evidence type="ECO:0000313" key="9">
    <source>
        <dbReference type="EMBL" id="AIC96155.1"/>
    </source>
</evidence>
<evidence type="ECO:0000256" key="6">
    <source>
        <dbReference type="ARBA" id="ARBA00023136"/>
    </source>
</evidence>
<dbReference type="Proteomes" id="UP000027142">
    <property type="component" value="Chromosome"/>
</dbReference>
<evidence type="ECO:0000256" key="1">
    <source>
        <dbReference type="ARBA" id="ARBA00004651"/>
    </source>
</evidence>
<dbReference type="GO" id="GO:0055085">
    <property type="term" value="P:transmembrane transport"/>
    <property type="evidence" value="ECO:0007669"/>
    <property type="project" value="InterPro"/>
</dbReference>
<evidence type="ECO:0000259" key="8">
    <source>
        <dbReference type="PROSITE" id="PS50928"/>
    </source>
</evidence>
<keyword evidence="4 7" id="KW-0812">Transmembrane</keyword>
<comment type="similarity">
    <text evidence="7">Belongs to the binding-protein-dependent transport system permease family.</text>
</comment>
<evidence type="ECO:0000256" key="4">
    <source>
        <dbReference type="ARBA" id="ARBA00022692"/>
    </source>
</evidence>
<evidence type="ECO:0000256" key="5">
    <source>
        <dbReference type="ARBA" id="ARBA00022989"/>
    </source>
</evidence>
<keyword evidence="10" id="KW-1185">Reference proteome</keyword>
<proteinExistence type="inferred from homology"/>
<feature type="transmembrane region" description="Helical" evidence="7">
    <location>
        <begin position="137"/>
        <end position="157"/>
    </location>
</feature>